<accession>A0AAV8EA39</accession>
<keyword evidence="3" id="KW-1185">Reference proteome</keyword>
<evidence type="ECO:0000259" key="1">
    <source>
        <dbReference type="Pfam" id="PF03478"/>
    </source>
</evidence>
<evidence type="ECO:0000313" key="3">
    <source>
        <dbReference type="Proteomes" id="UP001140206"/>
    </source>
</evidence>
<dbReference type="AlphaFoldDB" id="A0AAV8EA39"/>
<name>A0AAV8EA39_9POAL</name>
<proteinExistence type="predicted"/>
<dbReference type="EMBL" id="JAMFTS010000003">
    <property type="protein sequence ID" value="KAJ4775157.1"/>
    <property type="molecule type" value="Genomic_DNA"/>
</dbReference>
<evidence type="ECO:0000313" key="2">
    <source>
        <dbReference type="EMBL" id="KAJ4775157.1"/>
    </source>
</evidence>
<organism evidence="2 3">
    <name type="scientific">Rhynchospora pubera</name>
    <dbReference type="NCBI Taxonomy" id="906938"/>
    <lineage>
        <taxon>Eukaryota</taxon>
        <taxon>Viridiplantae</taxon>
        <taxon>Streptophyta</taxon>
        <taxon>Embryophyta</taxon>
        <taxon>Tracheophyta</taxon>
        <taxon>Spermatophyta</taxon>
        <taxon>Magnoliopsida</taxon>
        <taxon>Liliopsida</taxon>
        <taxon>Poales</taxon>
        <taxon>Cyperaceae</taxon>
        <taxon>Cyperoideae</taxon>
        <taxon>Rhynchosporeae</taxon>
        <taxon>Rhynchospora</taxon>
    </lineage>
</organism>
<dbReference type="PANTHER" id="PTHR33110">
    <property type="entry name" value="F-BOX/KELCH-REPEAT PROTEIN-RELATED"/>
    <property type="match status" value="1"/>
</dbReference>
<dbReference type="Proteomes" id="UP001140206">
    <property type="component" value="Chromosome 3"/>
</dbReference>
<comment type="caution">
    <text evidence="2">The sequence shown here is derived from an EMBL/GenBank/DDBJ whole genome shotgun (WGS) entry which is preliminary data.</text>
</comment>
<dbReference type="InterPro" id="IPR005174">
    <property type="entry name" value="KIB1-4_b-propeller"/>
</dbReference>
<feature type="domain" description="KIB1-4 beta-propeller" evidence="1">
    <location>
        <begin position="69"/>
        <end position="325"/>
    </location>
</feature>
<gene>
    <name evidence="2" type="ORF">LUZ62_059414</name>
</gene>
<protein>
    <submittedName>
        <fullName evidence="2">F-box family protein</fullName>
    </submittedName>
</protein>
<sequence length="361" mass="41478">MAKKHFERDWSTLAPELLNVIAKSLSEISDFVRFRAVCKTWRFSTPTTDLPPEFPWILGTHNSEQHRLFYSVTTRKIYTILDPKYLGKRFLSSSQGYILCDLTDQDPSCHNADKFSLLNPLNNHEILLPAWDLDLYYHASIGAWQGKIGENVVCCKCLERRGHNYKLAFCCLGQDKWCERDLDYDGYFRCFLLKSLVFMVEAGTGVTKVIDLFTGTLAYVIPPVEKYMQSMARKHFLEKFYYHVEVSGDNLLVILRCVPSDGYSDVWFDVYKLDLGGSNSPCWVKVNNIGNQALFIDKHGCFPLEAGDFANVKANCIYCADFFDSEIVMIDIETGDGEFLECPSIKIECWFVPNLQRLQVQ</sequence>
<dbReference type="Pfam" id="PF03478">
    <property type="entry name" value="Beta-prop_KIB1-4"/>
    <property type="match status" value="1"/>
</dbReference>
<reference evidence="2" key="1">
    <citation type="submission" date="2022-08" db="EMBL/GenBank/DDBJ databases">
        <authorList>
            <person name="Marques A."/>
        </authorList>
    </citation>
    <scope>NUCLEOTIDE SEQUENCE</scope>
    <source>
        <strain evidence="2">RhyPub2mFocal</strain>
        <tissue evidence="2">Leaves</tissue>
    </source>
</reference>